<dbReference type="STRING" id="1798482.A2763_03220"/>
<dbReference type="EMBL" id="MFKV01000028">
    <property type="protein sequence ID" value="OGG49665.1"/>
    <property type="molecule type" value="Genomic_DNA"/>
</dbReference>
<dbReference type="AlphaFoldDB" id="A0A1F6CKJ7"/>
<sequence>MSRNTNTGGVLENMVLPALKRGGYDYTKQMHIGIRLGGKGRHMVDAIAEKGGEKILISSKWQQTSGTAEQKVPFEVMCLAEALIDNKGVYSKAYVILGGDGWKLRDFYIAGGLNKFFKDTDKVKIVTLERFVALANKGEL</sequence>
<dbReference type="Proteomes" id="UP000178370">
    <property type="component" value="Unassembled WGS sequence"/>
</dbReference>
<reference evidence="2 3" key="1">
    <citation type="journal article" date="2016" name="Nat. Commun.">
        <title>Thousands of microbial genomes shed light on interconnected biogeochemical processes in an aquifer system.</title>
        <authorList>
            <person name="Anantharaman K."/>
            <person name="Brown C.T."/>
            <person name="Hug L.A."/>
            <person name="Sharon I."/>
            <person name="Castelle C.J."/>
            <person name="Probst A.J."/>
            <person name="Thomas B.C."/>
            <person name="Singh A."/>
            <person name="Wilkins M.J."/>
            <person name="Karaoz U."/>
            <person name="Brodie E.L."/>
            <person name="Williams K.H."/>
            <person name="Hubbard S.S."/>
            <person name="Banfield J.F."/>
        </authorList>
    </citation>
    <scope>NUCLEOTIDE SEQUENCE [LARGE SCALE GENOMIC DNA]</scope>
</reference>
<evidence type="ECO:0000313" key="2">
    <source>
        <dbReference type="EMBL" id="OGG49665.1"/>
    </source>
</evidence>
<feature type="domain" description="PD-(D/E)XK nuclease" evidence="1">
    <location>
        <begin position="5"/>
        <end position="138"/>
    </location>
</feature>
<organism evidence="2 3">
    <name type="scientific">Candidatus Kaiserbacteria bacterium RIFCSPHIGHO2_01_FULL_54_36</name>
    <dbReference type="NCBI Taxonomy" id="1798482"/>
    <lineage>
        <taxon>Bacteria</taxon>
        <taxon>Candidatus Kaiseribacteriota</taxon>
    </lineage>
</organism>
<gene>
    <name evidence="2" type="ORF">A2763_03220</name>
</gene>
<evidence type="ECO:0000313" key="3">
    <source>
        <dbReference type="Proteomes" id="UP000178370"/>
    </source>
</evidence>
<proteinExistence type="predicted"/>
<comment type="caution">
    <text evidence="2">The sequence shown here is derived from an EMBL/GenBank/DDBJ whole genome shotgun (WGS) entry which is preliminary data.</text>
</comment>
<dbReference type="InterPro" id="IPR046821">
    <property type="entry name" value="PDDEXK_11"/>
</dbReference>
<name>A0A1F6CKJ7_9BACT</name>
<accession>A0A1F6CKJ7</accession>
<dbReference type="Pfam" id="PF20472">
    <property type="entry name" value="PDDEXK_11"/>
    <property type="match status" value="1"/>
</dbReference>
<protein>
    <recommendedName>
        <fullName evidence="1">PD-(D/E)XK nuclease domain-containing protein</fullName>
    </recommendedName>
</protein>
<evidence type="ECO:0000259" key="1">
    <source>
        <dbReference type="Pfam" id="PF20472"/>
    </source>
</evidence>